<proteinExistence type="predicted"/>
<gene>
    <name evidence="1" type="ORF">LEP1GSC131_2051</name>
</gene>
<comment type="caution">
    <text evidence="1">The sequence shown here is derived from an EMBL/GenBank/DDBJ whole genome shotgun (WGS) entry which is preliminary data.</text>
</comment>
<dbReference type="EMBL" id="AKWH02000041">
    <property type="protein sequence ID" value="EKO51448.1"/>
    <property type="molecule type" value="Genomic_DNA"/>
</dbReference>
<accession>A0A828Y7R9</accession>
<reference evidence="1" key="1">
    <citation type="submission" date="2012-10" db="EMBL/GenBank/DDBJ databases">
        <authorList>
            <person name="Harkins D.M."/>
            <person name="Durkin A.S."/>
            <person name="Brinkac L.M."/>
            <person name="Selengut J.D."/>
            <person name="Sanka R."/>
            <person name="DePew J."/>
            <person name="Purushe J."/>
            <person name="Picardeau M."/>
            <person name="Werts C."/>
            <person name="Goarant C."/>
            <person name="Vinetz J.M."/>
            <person name="Sutton G.G."/>
            <person name="Nelson W.C."/>
            <person name="Fouts D.E."/>
        </authorList>
    </citation>
    <scope>NUCLEOTIDE SEQUENCE [LARGE SCALE GENOMIC DNA]</scope>
    <source>
        <strain evidence="1">200802841</strain>
    </source>
</reference>
<organism evidence="1 2">
    <name type="scientific">Leptospira kirschneri str. 200802841</name>
    <dbReference type="NCBI Taxonomy" id="1193047"/>
    <lineage>
        <taxon>Bacteria</taxon>
        <taxon>Pseudomonadati</taxon>
        <taxon>Spirochaetota</taxon>
        <taxon>Spirochaetia</taxon>
        <taxon>Leptospirales</taxon>
        <taxon>Leptospiraceae</taxon>
        <taxon>Leptospira</taxon>
    </lineage>
</organism>
<keyword evidence="2" id="KW-1185">Reference proteome</keyword>
<protein>
    <submittedName>
        <fullName evidence="1">Uncharacterized protein</fullName>
    </submittedName>
</protein>
<dbReference type="AlphaFoldDB" id="A0A828Y7R9"/>
<evidence type="ECO:0000313" key="1">
    <source>
        <dbReference type="EMBL" id="EKO51448.1"/>
    </source>
</evidence>
<sequence length="61" mass="6811">MVSQDRAVSASLARSSFVFERKILGGIHSAEGKRVTRIAAIWIKTVHANFSTVWLFGFFVL</sequence>
<evidence type="ECO:0000313" key="2">
    <source>
        <dbReference type="Proteomes" id="UP000006339"/>
    </source>
</evidence>
<dbReference type="Proteomes" id="UP000006339">
    <property type="component" value="Unassembled WGS sequence"/>
</dbReference>
<name>A0A828Y7R9_9LEPT</name>